<reference evidence="2 3" key="1">
    <citation type="submission" date="2012-05" db="EMBL/GenBank/DDBJ databases">
        <title>Recombination and specialization in a pathogen metapopulation.</title>
        <authorList>
            <person name="Gardiner A."/>
            <person name="Kemen E."/>
            <person name="Schultz-Larsen T."/>
            <person name="MacLean D."/>
            <person name="Van Oosterhout C."/>
            <person name="Jones J.D.G."/>
        </authorList>
    </citation>
    <scope>NUCLEOTIDE SEQUENCE [LARGE SCALE GENOMIC DNA]</scope>
    <source>
        <strain evidence="2 3">Ac Nc2</strain>
    </source>
</reference>
<dbReference type="InParanoid" id="A0A024G4W2"/>
<feature type="region of interest" description="Disordered" evidence="1">
    <location>
        <begin position="48"/>
        <end position="86"/>
    </location>
</feature>
<feature type="region of interest" description="Disordered" evidence="1">
    <location>
        <begin position="216"/>
        <end position="253"/>
    </location>
</feature>
<organism evidence="2 3">
    <name type="scientific">Albugo candida</name>
    <dbReference type="NCBI Taxonomy" id="65357"/>
    <lineage>
        <taxon>Eukaryota</taxon>
        <taxon>Sar</taxon>
        <taxon>Stramenopiles</taxon>
        <taxon>Oomycota</taxon>
        <taxon>Peronosporomycetes</taxon>
        <taxon>Albuginales</taxon>
        <taxon>Albuginaceae</taxon>
        <taxon>Albugo</taxon>
    </lineage>
</organism>
<feature type="compositionally biased region" description="Polar residues" evidence="1">
    <location>
        <begin position="56"/>
        <end position="66"/>
    </location>
</feature>
<protein>
    <submittedName>
        <fullName evidence="2">Uncharacterized protein</fullName>
    </submittedName>
</protein>
<feature type="compositionally biased region" description="Acidic residues" evidence="1">
    <location>
        <begin position="242"/>
        <end position="253"/>
    </location>
</feature>
<sequence length="253" mass="27897">MKPTYSLHQNPSAPLKHREGIAAELGQHTADSLVSGKRTQFYRSLGPKRRVMRKSASMSRGTQNEANVGERSGTFAEGQSSGATEDRLATTIMSFRPTYGRSSSMPAILGNKIMEGFKRTTSEVKDEFCSRIYSHAPDTANFISGEVVTMMLSNPSVKPGQLLVDNYGLEDITMGMLQTFVTNYLDYISDQLLKLAEKCCEGVKWTVRKFYNGESNTNHGSSSSAVNCYPQSNDPNVSETDPLMDNENESSMV</sequence>
<keyword evidence="3" id="KW-1185">Reference proteome</keyword>
<dbReference type="EMBL" id="CAIX01000021">
    <property type="protein sequence ID" value="CCI41598.1"/>
    <property type="molecule type" value="Genomic_DNA"/>
</dbReference>
<evidence type="ECO:0000256" key="1">
    <source>
        <dbReference type="SAM" id="MobiDB-lite"/>
    </source>
</evidence>
<gene>
    <name evidence="2" type="ORF">BN9_023820</name>
</gene>
<evidence type="ECO:0000313" key="3">
    <source>
        <dbReference type="Proteomes" id="UP000053237"/>
    </source>
</evidence>
<name>A0A024G4W2_9STRA</name>
<evidence type="ECO:0000313" key="2">
    <source>
        <dbReference type="EMBL" id="CCI41598.1"/>
    </source>
</evidence>
<comment type="caution">
    <text evidence="2">The sequence shown here is derived from an EMBL/GenBank/DDBJ whole genome shotgun (WGS) entry which is preliminary data.</text>
</comment>
<feature type="compositionally biased region" description="Polar residues" evidence="1">
    <location>
        <begin position="216"/>
        <end position="239"/>
    </location>
</feature>
<dbReference type="Proteomes" id="UP000053237">
    <property type="component" value="Unassembled WGS sequence"/>
</dbReference>
<dbReference type="AlphaFoldDB" id="A0A024G4W2"/>
<proteinExistence type="predicted"/>
<accession>A0A024G4W2</accession>